<dbReference type="InterPro" id="IPR029063">
    <property type="entry name" value="SAM-dependent_MTases_sf"/>
</dbReference>
<evidence type="ECO:0000256" key="3">
    <source>
        <dbReference type="ARBA" id="ARBA00022679"/>
    </source>
</evidence>
<dbReference type="Pfam" id="PF03291">
    <property type="entry name" value="mRNA_G-N7_MeTrfase"/>
    <property type="match status" value="1"/>
</dbReference>
<reference evidence="7" key="1">
    <citation type="journal article" date="2020" name="Nature">
        <title>Giant virus diversity and host interactions through global metagenomics.</title>
        <authorList>
            <person name="Schulz F."/>
            <person name="Roux S."/>
            <person name="Paez-Espino D."/>
            <person name="Jungbluth S."/>
            <person name="Walsh D.A."/>
            <person name="Denef V.J."/>
            <person name="McMahon K.D."/>
            <person name="Konstantinidis K.T."/>
            <person name="Eloe-Fadrosh E.A."/>
            <person name="Kyrpides N.C."/>
            <person name="Woyke T."/>
        </authorList>
    </citation>
    <scope>NUCLEOTIDE SEQUENCE</scope>
    <source>
        <strain evidence="7">GVMAG-M-3300023184-62</strain>
    </source>
</reference>
<keyword evidence="2" id="KW-0489">Methyltransferase</keyword>
<dbReference type="InterPro" id="IPR001339">
    <property type="entry name" value="mRNA_cap_enzyme_adenylation"/>
</dbReference>
<accession>A0A6C0IE51</accession>
<keyword evidence="5" id="KW-0694">RNA-binding</keyword>
<dbReference type="GO" id="GO:0003723">
    <property type="term" value="F:RNA binding"/>
    <property type="evidence" value="ECO:0007669"/>
    <property type="project" value="UniProtKB-KW"/>
</dbReference>
<keyword evidence="4" id="KW-0949">S-adenosyl-L-methionine</keyword>
<dbReference type="GO" id="GO:0005634">
    <property type="term" value="C:nucleus"/>
    <property type="evidence" value="ECO:0007669"/>
    <property type="project" value="TreeGrafter"/>
</dbReference>
<dbReference type="GO" id="GO:0004482">
    <property type="term" value="F:mRNA 5'-cap (guanine-N7-)-methyltransferase activity"/>
    <property type="evidence" value="ECO:0007669"/>
    <property type="project" value="UniProtKB-EC"/>
</dbReference>
<name>A0A6C0IE51_9ZZZZ</name>
<dbReference type="PANTHER" id="PTHR12189:SF2">
    <property type="entry name" value="MRNA CAP GUANINE-N7 METHYLTRANSFERASE"/>
    <property type="match status" value="1"/>
</dbReference>
<dbReference type="Gene3D" id="1.10.357.40">
    <property type="entry name" value="YbiA-like"/>
    <property type="match status" value="1"/>
</dbReference>
<evidence type="ECO:0000256" key="1">
    <source>
        <dbReference type="ARBA" id="ARBA00011926"/>
    </source>
</evidence>
<evidence type="ECO:0000256" key="5">
    <source>
        <dbReference type="ARBA" id="ARBA00022884"/>
    </source>
</evidence>
<dbReference type="EMBL" id="MN740152">
    <property type="protein sequence ID" value="QHT89793.1"/>
    <property type="molecule type" value="Genomic_DNA"/>
</dbReference>
<evidence type="ECO:0000259" key="6">
    <source>
        <dbReference type="PROSITE" id="PS51562"/>
    </source>
</evidence>
<dbReference type="SUPFAM" id="SSF56091">
    <property type="entry name" value="DNA ligase/mRNA capping enzyme, catalytic domain"/>
    <property type="match status" value="1"/>
</dbReference>
<dbReference type="Gene3D" id="3.40.50.150">
    <property type="entry name" value="Vaccinia Virus protein VP39"/>
    <property type="match status" value="1"/>
</dbReference>
<organism evidence="7">
    <name type="scientific">viral metagenome</name>
    <dbReference type="NCBI Taxonomy" id="1070528"/>
    <lineage>
        <taxon>unclassified sequences</taxon>
        <taxon>metagenomes</taxon>
        <taxon>organismal metagenomes</taxon>
    </lineage>
</organism>
<dbReference type="Gene3D" id="2.40.50.140">
    <property type="entry name" value="Nucleic acid-binding proteins"/>
    <property type="match status" value="1"/>
</dbReference>
<dbReference type="SUPFAM" id="SSF53335">
    <property type="entry name" value="S-adenosyl-L-methionine-dependent methyltransferases"/>
    <property type="match status" value="1"/>
</dbReference>
<keyword evidence="3" id="KW-0808">Transferase</keyword>
<protein>
    <recommendedName>
        <fullName evidence="1">mRNA (guanine-N(7))-methyltransferase</fullName>
        <ecNumber evidence="1">2.1.1.56</ecNumber>
    </recommendedName>
</protein>
<dbReference type="InterPro" id="IPR012340">
    <property type="entry name" value="NA-bd_OB-fold"/>
</dbReference>
<evidence type="ECO:0000313" key="7">
    <source>
        <dbReference type="EMBL" id="QHT89793.1"/>
    </source>
</evidence>
<dbReference type="GO" id="GO:0004484">
    <property type="term" value="F:mRNA guanylyltransferase activity"/>
    <property type="evidence" value="ECO:0007669"/>
    <property type="project" value="InterPro"/>
</dbReference>
<feature type="domain" description="MRNA cap 0 methyltransferase" evidence="6">
    <location>
        <begin position="687"/>
        <end position="1005"/>
    </location>
</feature>
<dbReference type="PANTHER" id="PTHR12189">
    <property type="entry name" value="MRNA GUANINE-7- METHYLTRANSFERASE"/>
    <property type="match status" value="1"/>
</dbReference>
<dbReference type="InterPro" id="IPR004971">
    <property type="entry name" value="mRNA_G-N7_MeTrfase_dom"/>
</dbReference>
<evidence type="ECO:0000256" key="2">
    <source>
        <dbReference type="ARBA" id="ARBA00022603"/>
    </source>
</evidence>
<sequence>MELYPAEAKSLQGLVKDWFEHPETELEASFGPKGRVDVTTFLGIAARLRAKGYKAKPQVDRLSVILPDQYRFQINGFGVIQQYCRDDRMAGKPFEAMIKDRTVGVTSNLDLQDYDVRVKSRRELPLDKDDPKIQEILAAWATKQKAFRLIRRWTFQTEGVRFDLSMVRSTPQDARGSFRWVRRFGDFDLMSSPPVYEVEVEIIHDELPSVELAIKALVRSLGEILRGIQKNTLLIRKSVKTNVLAGYKDLVGTEEFRGVAPITMETMNMTATIEDKIPNIREGYNVTEKADGLRVLGYCNNKGELFMIDMGMNVYKTGLTKESCRNSLLDGEFVTRTKENKAVQHFLIFDMYIAPGKEDVSKLPFYEGRHKKMNEWITVWTKDGGPIVAQGITPQTQIQIAAKKFVFATPGNDSIFKASAQVLDTSYLYHTDGLIFTPNMTPLPSAAGVGFLQQFKWKPSEDNTIDFLVVTEKESETSRVDKVQAGIHPDTGESIRFKTLRLFVGSTRDPLLDDPRTAVLFDHMAQTPGQRPSGQKRGEYKPALFIPKENPDTMASVCYLITEQDPDTDEEYVKAERSGDPIRDRSIVEMAYDPGRSPGWRWVPIRVRTDKTERLQKGVLRRTLNSEKGAENVWNSIHDPVTSSMIRTGSEEPTPEEVASLLKAVGERADITKKYYERKAPSKDLLRVRGLRDFHNKWIKDTILYGPPLKTPGKSLLDIAVGKAGDLQRWRRGKVGFVLGIDYAGENIRDPSNGAYRRYLDTILTHTQEAVAPMIFAIGDSSKNLQTGEAGSSPEERDIIRSVLGKVAPEGSVPPYVEKVGAGRLRAGADVISCMFAIHYFFENKNKFDGFIQNIHENLVMGGYFIGCCFDGERLFETMRGVPEGQSRIGIEDGANLWTITKRYSVEDIPNDDDAFGLPVDVEFISIGSSHREYIVPFGLLTKKLSEIGCELLKPDQLRELGLSNSSATFDESYKMAGKAGKKFPMGDAVKQFSFLNRWFIFKRTGDGKIDEEKNALGAVPSETAVGENVAAPIEEPIAAPEVASTTINRKYAASEVINFYTEAGLQDKLNIGDKQYARRLAPSAYFDIPDQEDPSIKYPSLEHFLAAMKYKKATNKPDLARSLFSRDAGEIHQKYARMRLGETAAGKTALSDDRNAAMLKDETADIRKETTPGAFKRYKATFDEALWSSLQDGLLRYAITLRYDTDGAFRKVVEAARTQGKILLYYTASPASEMGGMRRSDNGRIEGQNKIGKMIMEVGGF</sequence>
<dbReference type="AlphaFoldDB" id="A0A6C0IE51"/>
<dbReference type="GO" id="GO:0005524">
    <property type="term" value="F:ATP binding"/>
    <property type="evidence" value="ECO:0007669"/>
    <property type="project" value="InterPro"/>
</dbReference>
<dbReference type="InterPro" id="IPR037238">
    <property type="entry name" value="YbiA-like_sf"/>
</dbReference>
<dbReference type="EC" id="2.1.1.56" evidence="1"/>
<proteinExistence type="predicted"/>
<dbReference type="InterPro" id="IPR039753">
    <property type="entry name" value="RG7MT1"/>
</dbReference>
<dbReference type="Pfam" id="PF01331">
    <property type="entry name" value="mRNA_cap_enzyme"/>
    <property type="match status" value="1"/>
</dbReference>
<evidence type="ECO:0000256" key="4">
    <source>
        <dbReference type="ARBA" id="ARBA00022691"/>
    </source>
</evidence>
<dbReference type="Gene3D" id="3.30.470.30">
    <property type="entry name" value="DNA ligase/mRNA capping enzyme"/>
    <property type="match status" value="1"/>
</dbReference>
<dbReference type="PROSITE" id="PS51562">
    <property type="entry name" value="RNA_CAP0_MT"/>
    <property type="match status" value="1"/>
</dbReference>